<dbReference type="AlphaFoldDB" id="A0A4R4VVY7"/>
<dbReference type="InterPro" id="IPR000515">
    <property type="entry name" value="MetI-like"/>
</dbReference>
<proteinExistence type="inferred from homology"/>
<feature type="transmembrane region" description="Helical" evidence="7">
    <location>
        <begin position="16"/>
        <end position="36"/>
    </location>
</feature>
<feature type="transmembrane region" description="Helical" evidence="7">
    <location>
        <begin position="195"/>
        <end position="219"/>
    </location>
</feature>
<feature type="transmembrane region" description="Helical" evidence="7">
    <location>
        <begin position="108"/>
        <end position="128"/>
    </location>
</feature>
<evidence type="ECO:0000256" key="3">
    <source>
        <dbReference type="ARBA" id="ARBA00022475"/>
    </source>
</evidence>
<gene>
    <name evidence="9" type="ORF">E1292_08130</name>
</gene>
<dbReference type="CDD" id="cd06261">
    <property type="entry name" value="TM_PBP2"/>
    <property type="match status" value="1"/>
</dbReference>
<dbReference type="EMBL" id="SMKO01000013">
    <property type="protein sequence ID" value="TDD10249.1"/>
    <property type="molecule type" value="Genomic_DNA"/>
</dbReference>
<evidence type="ECO:0000313" key="10">
    <source>
        <dbReference type="Proteomes" id="UP000295258"/>
    </source>
</evidence>
<protein>
    <submittedName>
        <fullName evidence="9">ABC transporter permease</fullName>
    </submittedName>
</protein>
<feature type="transmembrane region" description="Helical" evidence="7">
    <location>
        <begin position="231"/>
        <end position="256"/>
    </location>
</feature>
<feature type="transmembrane region" description="Helical" evidence="7">
    <location>
        <begin position="77"/>
        <end position="96"/>
    </location>
</feature>
<feature type="transmembrane region" description="Helical" evidence="7">
    <location>
        <begin position="134"/>
        <end position="153"/>
    </location>
</feature>
<name>A0A4R4VVY7_9ACTN</name>
<dbReference type="Proteomes" id="UP000295258">
    <property type="component" value="Unassembled WGS sequence"/>
</dbReference>
<reference evidence="9 10" key="1">
    <citation type="submission" date="2019-03" db="EMBL/GenBank/DDBJ databases">
        <title>Draft genome sequences of novel Actinobacteria.</title>
        <authorList>
            <person name="Sahin N."/>
            <person name="Ay H."/>
            <person name="Saygin H."/>
        </authorList>
    </citation>
    <scope>NUCLEOTIDE SEQUENCE [LARGE SCALE GENOMIC DNA]</scope>
    <source>
        <strain evidence="9 10">KC310</strain>
    </source>
</reference>
<dbReference type="PANTHER" id="PTHR30151">
    <property type="entry name" value="ALKANE SULFONATE ABC TRANSPORTER-RELATED, MEMBRANE SUBUNIT"/>
    <property type="match status" value="1"/>
</dbReference>
<evidence type="ECO:0000256" key="6">
    <source>
        <dbReference type="ARBA" id="ARBA00023136"/>
    </source>
</evidence>
<evidence type="ECO:0000256" key="1">
    <source>
        <dbReference type="ARBA" id="ARBA00004651"/>
    </source>
</evidence>
<keyword evidence="3" id="KW-1003">Cell membrane</keyword>
<keyword evidence="4 7" id="KW-0812">Transmembrane</keyword>
<evidence type="ECO:0000256" key="2">
    <source>
        <dbReference type="ARBA" id="ARBA00022448"/>
    </source>
</evidence>
<feature type="domain" description="ABC transmembrane type-1" evidence="8">
    <location>
        <begin position="68"/>
        <end position="252"/>
    </location>
</feature>
<dbReference type="GO" id="GO:0055085">
    <property type="term" value="P:transmembrane transport"/>
    <property type="evidence" value="ECO:0007669"/>
    <property type="project" value="InterPro"/>
</dbReference>
<keyword evidence="6 7" id="KW-0472">Membrane</keyword>
<evidence type="ECO:0000313" key="9">
    <source>
        <dbReference type="EMBL" id="TDD10249.1"/>
    </source>
</evidence>
<accession>A0A4R4VVY7</accession>
<dbReference type="Gene3D" id="1.10.3720.10">
    <property type="entry name" value="MetI-like"/>
    <property type="match status" value="1"/>
</dbReference>
<comment type="subcellular location">
    <subcellularLocation>
        <location evidence="1 7">Cell membrane</location>
        <topology evidence="1 7">Multi-pass membrane protein</topology>
    </subcellularLocation>
</comment>
<evidence type="ECO:0000256" key="4">
    <source>
        <dbReference type="ARBA" id="ARBA00022692"/>
    </source>
</evidence>
<keyword evidence="10" id="KW-1185">Reference proteome</keyword>
<dbReference type="Pfam" id="PF00528">
    <property type="entry name" value="BPD_transp_1"/>
    <property type="match status" value="1"/>
</dbReference>
<dbReference type="PANTHER" id="PTHR30151:SF0">
    <property type="entry name" value="ABC TRANSPORTER PERMEASE PROTEIN MJ0413-RELATED"/>
    <property type="match status" value="1"/>
</dbReference>
<dbReference type="GO" id="GO:0005886">
    <property type="term" value="C:plasma membrane"/>
    <property type="evidence" value="ECO:0007669"/>
    <property type="project" value="UniProtKB-SubCell"/>
</dbReference>
<keyword evidence="5 7" id="KW-1133">Transmembrane helix</keyword>
<comment type="caution">
    <text evidence="9">The sequence shown here is derived from an EMBL/GenBank/DDBJ whole genome shotgun (WGS) entry which is preliminary data.</text>
</comment>
<evidence type="ECO:0000256" key="5">
    <source>
        <dbReference type="ARBA" id="ARBA00022989"/>
    </source>
</evidence>
<sequence>MGGATTGGRIVSRRRGLLIGLEIGVPLAAVATWWALSSSSRSLYFPPLQQIMERFWVNWAQERLATDVAPSLGRLGAGYAIAVVAGVALGVVLGLSPWARKLADPLVGFLRSIPSAALLPFAILVFGVGDEMKVFIIAFVSLWPILLNTVDGVDDADPVMLQSTRIYGIRGARRLFRVVLPAAGPRIAAGMRTSLSLAIIVMIISEMVASTSGIGHFTLQAQRSFQITDMWSGIVLLGVLGYLLNLAFLLFERWLLRWYQASRGMRT</sequence>
<dbReference type="PROSITE" id="PS50928">
    <property type="entry name" value="ABC_TM1"/>
    <property type="match status" value="1"/>
</dbReference>
<organism evidence="9 10">
    <name type="scientific">Nonomuraea deserti</name>
    <dbReference type="NCBI Taxonomy" id="1848322"/>
    <lineage>
        <taxon>Bacteria</taxon>
        <taxon>Bacillati</taxon>
        <taxon>Actinomycetota</taxon>
        <taxon>Actinomycetes</taxon>
        <taxon>Streptosporangiales</taxon>
        <taxon>Streptosporangiaceae</taxon>
        <taxon>Nonomuraea</taxon>
    </lineage>
</organism>
<dbReference type="InterPro" id="IPR035906">
    <property type="entry name" value="MetI-like_sf"/>
</dbReference>
<dbReference type="SUPFAM" id="SSF161098">
    <property type="entry name" value="MetI-like"/>
    <property type="match status" value="1"/>
</dbReference>
<evidence type="ECO:0000256" key="7">
    <source>
        <dbReference type="RuleBase" id="RU363032"/>
    </source>
</evidence>
<evidence type="ECO:0000259" key="8">
    <source>
        <dbReference type="PROSITE" id="PS50928"/>
    </source>
</evidence>
<comment type="similarity">
    <text evidence="7">Belongs to the binding-protein-dependent transport system permease family.</text>
</comment>
<keyword evidence="2 7" id="KW-0813">Transport</keyword>